<dbReference type="AlphaFoldDB" id="A0A0C3QJN0"/>
<proteinExistence type="predicted"/>
<evidence type="ECO:0000256" key="1">
    <source>
        <dbReference type="SAM" id="MobiDB-lite"/>
    </source>
</evidence>
<gene>
    <name evidence="2" type="ORF">M407DRAFT_233314</name>
</gene>
<feature type="compositionally biased region" description="Basic and acidic residues" evidence="1">
    <location>
        <begin position="309"/>
        <end position="320"/>
    </location>
</feature>
<protein>
    <submittedName>
        <fullName evidence="2">Uncharacterized protein</fullName>
    </submittedName>
</protein>
<evidence type="ECO:0000313" key="3">
    <source>
        <dbReference type="Proteomes" id="UP000054248"/>
    </source>
</evidence>
<organism evidence="2 3">
    <name type="scientific">Tulasnella calospora MUT 4182</name>
    <dbReference type="NCBI Taxonomy" id="1051891"/>
    <lineage>
        <taxon>Eukaryota</taxon>
        <taxon>Fungi</taxon>
        <taxon>Dikarya</taxon>
        <taxon>Basidiomycota</taxon>
        <taxon>Agaricomycotina</taxon>
        <taxon>Agaricomycetes</taxon>
        <taxon>Cantharellales</taxon>
        <taxon>Tulasnellaceae</taxon>
        <taxon>Tulasnella</taxon>
    </lineage>
</organism>
<dbReference type="HOGENOM" id="CLU_847837_0_0_1"/>
<name>A0A0C3QJN0_9AGAM</name>
<dbReference type="OrthoDB" id="3030236at2759"/>
<sequence>MSEPPTTDESSMISTPSGRALDRGALCAAIPLSLKLHIPSPGMKVMTWTDFTHNLARLTFDPSQLDLLRDWSPQLATFSKDQLVNLIVLCPNHHREYHSDMITIVPTPQAREQMKQHELKDFELRQQAVAKGRHDPGRRLLFPPHDLLPGLEYVPITTPYYLNVYNATDSTGISTSYLFDSLGKMDYRNGSLNVFPYPLLLAAYQPLNDPTRHPSDRINRARTEVMELVDLYRRKINPPNLLEDRVLTANLEVQRTPSGPLLKQTDNVSMMPAVPEALHGGSAATDQAIVEELGPGSFIRTSADGNEGGTRDEKPEHVVTEDLLGYDD</sequence>
<dbReference type="EMBL" id="KN823011">
    <property type="protein sequence ID" value="KIO27321.1"/>
    <property type="molecule type" value="Genomic_DNA"/>
</dbReference>
<reference evidence="3" key="2">
    <citation type="submission" date="2015-01" db="EMBL/GenBank/DDBJ databases">
        <title>Evolutionary Origins and Diversification of the Mycorrhizal Mutualists.</title>
        <authorList>
            <consortium name="DOE Joint Genome Institute"/>
            <consortium name="Mycorrhizal Genomics Consortium"/>
            <person name="Kohler A."/>
            <person name="Kuo A."/>
            <person name="Nagy L.G."/>
            <person name="Floudas D."/>
            <person name="Copeland A."/>
            <person name="Barry K.W."/>
            <person name="Cichocki N."/>
            <person name="Veneault-Fourrey C."/>
            <person name="LaButti K."/>
            <person name="Lindquist E.A."/>
            <person name="Lipzen A."/>
            <person name="Lundell T."/>
            <person name="Morin E."/>
            <person name="Murat C."/>
            <person name="Riley R."/>
            <person name="Ohm R."/>
            <person name="Sun H."/>
            <person name="Tunlid A."/>
            <person name="Henrissat B."/>
            <person name="Grigoriev I.V."/>
            <person name="Hibbett D.S."/>
            <person name="Martin F."/>
        </authorList>
    </citation>
    <scope>NUCLEOTIDE SEQUENCE [LARGE SCALE GENOMIC DNA]</scope>
    <source>
        <strain evidence="3">MUT 4182</strain>
    </source>
</reference>
<dbReference type="STRING" id="1051891.A0A0C3QJN0"/>
<evidence type="ECO:0000313" key="2">
    <source>
        <dbReference type="EMBL" id="KIO27321.1"/>
    </source>
</evidence>
<keyword evidence="3" id="KW-1185">Reference proteome</keyword>
<feature type="region of interest" description="Disordered" evidence="1">
    <location>
        <begin position="299"/>
        <end position="328"/>
    </location>
</feature>
<dbReference type="Proteomes" id="UP000054248">
    <property type="component" value="Unassembled WGS sequence"/>
</dbReference>
<accession>A0A0C3QJN0</accession>
<reference evidence="2 3" key="1">
    <citation type="submission" date="2014-04" db="EMBL/GenBank/DDBJ databases">
        <authorList>
            <consortium name="DOE Joint Genome Institute"/>
            <person name="Kuo A."/>
            <person name="Girlanda M."/>
            <person name="Perotto S."/>
            <person name="Kohler A."/>
            <person name="Nagy L.G."/>
            <person name="Floudas D."/>
            <person name="Copeland A."/>
            <person name="Barry K.W."/>
            <person name="Cichocki N."/>
            <person name="Veneault-Fourrey C."/>
            <person name="LaButti K."/>
            <person name="Lindquist E.A."/>
            <person name="Lipzen A."/>
            <person name="Lundell T."/>
            <person name="Morin E."/>
            <person name="Murat C."/>
            <person name="Sun H."/>
            <person name="Tunlid A."/>
            <person name="Henrissat B."/>
            <person name="Grigoriev I.V."/>
            <person name="Hibbett D.S."/>
            <person name="Martin F."/>
            <person name="Nordberg H.P."/>
            <person name="Cantor M.N."/>
            <person name="Hua S.X."/>
        </authorList>
    </citation>
    <scope>NUCLEOTIDE SEQUENCE [LARGE SCALE GENOMIC DNA]</scope>
    <source>
        <strain evidence="2 3">MUT 4182</strain>
    </source>
</reference>